<protein>
    <submittedName>
        <fullName evidence="10">Adenylate/guanylate cyclase domain-containing protein</fullName>
    </submittedName>
</protein>
<evidence type="ECO:0000256" key="7">
    <source>
        <dbReference type="RuleBase" id="RU000405"/>
    </source>
</evidence>
<evidence type="ECO:0000256" key="5">
    <source>
        <dbReference type="ARBA" id="ARBA00023136"/>
    </source>
</evidence>
<evidence type="ECO:0000256" key="8">
    <source>
        <dbReference type="SAM" id="Phobius"/>
    </source>
</evidence>
<dbReference type="Proteomes" id="UP001595805">
    <property type="component" value="Unassembled WGS sequence"/>
</dbReference>
<comment type="subcellular location">
    <subcellularLocation>
        <location evidence="1">Membrane</location>
    </subcellularLocation>
</comment>
<keyword evidence="6 7" id="KW-0456">Lyase</keyword>
<dbReference type="EMBL" id="JBHRZS010000006">
    <property type="protein sequence ID" value="MFC3879859.1"/>
    <property type="molecule type" value="Genomic_DNA"/>
</dbReference>
<dbReference type="SUPFAM" id="SSF55073">
    <property type="entry name" value="Nucleotide cyclase"/>
    <property type="match status" value="1"/>
</dbReference>
<dbReference type="PANTHER" id="PTHR11920">
    <property type="entry name" value="GUANYLYL CYCLASE"/>
    <property type="match status" value="1"/>
</dbReference>
<dbReference type="PROSITE" id="PS00452">
    <property type="entry name" value="GUANYLATE_CYCLASE_1"/>
    <property type="match status" value="1"/>
</dbReference>
<feature type="transmembrane region" description="Helical" evidence="8">
    <location>
        <begin position="77"/>
        <end position="98"/>
    </location>
</feature>
<comment type="caution">
    <text evidence="10">The sequence shown here is derived from an EMBL/GenBank/DDBJ whole genome shotgun (WGS) entry which is preliminary data.</text>
</comment>
<keyword evidence="11" id="KW-1185">Reference proteome</keyword>
<feature type="transmembrane region" description="Helical" evidence="8">
    <location>
        <begin position="24"/>
        <end position="46"/>
    </location>
</feature>
<accession>A0ABV8AQ59</accession>
<evidence type="ECO:0000256" key="1">
    <source>
        <dbReference type="ARBA" id="ARBA00004370"/>
    </source>
</evidence>
<gene>
    <name evidence="10" type="ORF">ACFOSV_06710</name>
</gene>
<evidence type="ECO:0000256" key="3">
    <source>
        <dbReference type="ARBA" id="ARBA00022741"/>
    </source>
</evidence>
<feature type="transmembrane region" description="Helical" evidence="8">
    <location>
        <begin position="52"/>
        <end position="70"/>
    </location>
</feature>
<proteinExistence type="inferred from homology"/>
<dbReference type="Pfam" id="PF00211">
    <property type="entry name" value="Guanylate_cyc"/>
    <property type="match status" value="1"/>
</dbReference>
<keyword evidence="2 8" id="KW-0812">Transmembrane</keyword>
<evidence type="ECO:0000313" key="10">
    <source>
        <dbReference type="EMBL" id="MFC3879859.1"/>
    </source>
</evidence>
<evidence type="ECO:0000256" key="4">
    <source>
        <dbReference type="ARBA" id="ARBA00022989"/>
    </source>
</evidence>
<evidence type="ECO:0000256" key="2">
    <source>
        <dbReference type="ARBA" id="ARBA00022692"/>
    </source>
</evidence>
<dbReference type="RefSeq" id="WP_377904678.1">
    <property type="nucleotide sequence ID" value="NZ_JBHRZS010000006.1"/>
</dbReference>
<sequence length="404" mass="45949">MLKITSVYARNEDDSPDLIYQKKLLITISSLLFLCGVVWCLMWYFIFGWSVPTVAAGLFGAMVLVMIFVSHFAKNHLLLVHSVFLGTLIVPVTCQWSIGSLEASGMIIAWAFLTPLGMLIFSRARYAIAYMIVFLVCILITIFFQPMYYGYELVVPQSTITLFYTMNLITSFSVIFVTCAFFVDTIKVEKRLSEELLLNILPRNVAEELKSSGDTSAKAFTMVTVMFTDFVGFTEKSKRMSAELLVDELHHCFSAFDNIIQKYKVEKIKTIGDAYLCVTGLPVSNYTHPVDMVSAAFEMRDFMIARMKEKEARNEIAFELRIGIHTGPVVAGIVGIRKFQYDIWGDTVNTANRMESMSLPGKINISQTTYELIKHVPKFDFEKREKVFVKGKGEMEMYYVSNKD</sequence>
<comment type="similarity">
    <text evidence="7">Belongs to the adenylyl cyclase class-4/guanylyl cyclase family.</text>
</comment>
<dbReference type="CDD" id="cd07302">
    <property type="entry name" value="CHD"/>
    <property type="match status" value="1"/>
</dbReference>
<dbReference type="PROSITE" id="PS50125">
    <property type="entry name" value="GUANYLATE_CYCLASE_2"/>
    <property type="match status" value="1"/>
</dbReference>
<dbReference type="InterPro" id="IPR018297">
    <property type="entry name" value="A/G_cyclase_CS"/>
</dbReference>
<dbReference type="InterPro" id="IPR029787">
    <property type="entry name" value="Nucleotide_cyclase"/>
</dbReference>
<keyword evidence="4 8" id="KW-1133">Transmembrane helix</keyword>
<feature type="domain" description="Guanylate cyclase" evidence="9">
    <location>
        <begin position="224"/>
        <end position="355"/>
    </location>
</feature>
<dbReference type="SMART" id="SM00044">
    <property type="entry name" value="CYCc"/>
    <property type="match status" value="1"/>
</dbReference>
<feature type="transmembrane region" description="Helical" evidence="8">
    <location>
        <begin position="104"/>
        <end position="121"/>
    </location>
</feature>
<evidence type="ECO:0000313" key="11">
    <source>
        <dbReference type="Proteomes" id="UP001595805"/>
    </source>
</evidence>
<name>A0ABV8AQ59_9BACT</name>
<evidence type="ECO:0000256" key="6">
    <source>
        <dbReference type="ARBA" id="ARBA00023239"/>
    </source>
</evidence>
<feature type="transmembrane region" description="Helical" evidence="8">
    <location>
        <begin position="161"/>
        <end position="183"/>
    </location>
</feature>
<keyword evidence="3" id="KW-0547">Nucleotide-binding</keyword>
<evidence type="ECO:0000259" key="9">
    <source>
        <dbReference type="PROSITE" id="PS50125"/>
    </source>
</evidence>
<keyword evidence="5 8" id="KW-0472">Membrane</keyword>
<reference evidence="11" key="1">
    <citation type="journal article" date="2019" name="Int. J. Syst. Evol. Microbiol.">
        <title>The Global Catalogue of Microorganisms (GCM) 10K type strain sequencing project: providing services to taxonomists for standard genome sequencing and annotation.</title>
        <authorList>
            <consortium name="The Broad Institute Genomics Platform"/>
            <consortium name="The Broad Institute Genome Sequencing Center for Infectious Disease"/>
            <person name="Wu L."/>
            <person name="Ma J."/>
        </authorList>
    </citation>
    <scope>NUCLEOTIDE SEQUENCE [LARGE SCALE GENOMIC DNA]</scope>
    <source>
        <strain evidence="11">CCUG 60523</strain>
    </source>
</reference>
<feature type="transmembrane region" description="Helical" evidence="8">
    <location>
        <begin position="128"/>
        <end position="149"/>
    </location>
</feature>
<dbReference type="Gene3D" id="3.30.70.1230">
    <property type="entry name" value="Nucleotide cyclase"/>
    <property type="match status" value="1"/>
</dbReference>
<dbReference type="InterPro" id="IPR001054">
    <property type="entry name" value="A/G_cyclase"/>
</dbReference>
<dbReference type="PANTHER" id="PTHR11920:SF335">
    <property type="entry name" value="GUANYLATE CYCLASE"/>
    <property type="match status" value="1"/>
</dbReference>
<dbReference type="InterPro" id="IPR050401">
    <property type="entry name" value="Cyclic_nucleotide_synthase"/>
</dbReference>
<organism evidence="10 11">
    <name type="scientific">Algoriphagus namhaensis</name>
    <dbReference type="NCBI Taxonomy" id="915353"/>
    <lineage>
        <taxon>Bacteria</taxon>
        <taxon>Pseudomonadati</taxon>
        <taxon>Bacteroidota</taxon>
        <taxon>Cytophagia</taxon>
        <taxon>Cytophagales</taxon>
        <taxon>Cyclobacteriaceae</taxon>
        <taxon>Algoriphagus</taxon>
    </lineage>
</organism>